<comment type="similarity">
    <text evidence="1 9">Belongs to the peptidase S11 family.</text>
</comment>
<dbReference type="InterPro" id="IPR018044">
    <property type="entry name" value="Peptidase_S11"/>
</dbReference>
<proteinExistence type="inferred from homology"/>
<evidence type="ECO:0000256" key="4">
    <source>
        <dbReference type="ARBA" id="ARBA00022960"/>
    </source>
</evidence>
<name>A0A4V6PZI7_9HYPH</name>
<feature type="active site" evidence="7">
    <location>
        <position position="113"/>
    </location>
</feature>
<feature type="compositionally biased region" description="Low complexity" evidence="10">
    <location>
        <begin position="429"/>
        <end position="444"/>
    </location>
</feature>
<feature type="binding site" evidence="8">
    <location>
        <position position="215"/>
    </location>
    <ligand>
        <name>substrate</name>
    </ligand>
</feature>
<keyword evidence="3" id="KW-0378">Hydrolase</keyword>
<evidence type="ECO:0000256" key="11">
    <source>
        <dbReference type="SAM" id="SignalP"/>
    </source>
</evidence>
<evidence type="ECO:0000256" key="2">
    <source>
        <dbReference type="ARBA" id="ARBA00022729"/>
    </source>
</evidence>
<keyword evidence="5" id="KW-0573">Peptidoglycan synthesis</keyword>
<sequence length="471" mass="49130">MRARPRALIATALALAVGAFGTASAQTPSLVVDAASGRVLHAERATDPWYPASVTKLMTVYVALDQVRSGRLRMNSLLTMSERAAAMPPSKIGLRPGLTLTLENALKIIMVKSANDVATMIGENVGGSMEGFAAMMNQASRRLGMNESRWYNPSGLPDNRQVTSARDMAILARALLREFPDRQDLFSIGAVQLGSVVMRNHNGLLGRYPGADGMKTGFICSGGFNIVASAQQGGRRLITVVMGHASSKERDLRAAQLFDANFSSSGWGAGTLETLPLSASMAAPDMRPVVCGPKRRQPAEEEDNVASSDNPLAAMFASAAPRRTLGPRVAFAPTPVWVGAQPGGNDDEALTKGRGRSQLARRNGRSRVATPTPASRPGPAAMAFTSSSATPSIIAGKPRLPPRGAARASADATVADTKRKANAAGAVLPPQRRAAAATAKPTPAVQGTNPAARTASRKPAPAKKSAAAKAD</sequence>
<gene>
    <name evidence="13" type="ORF">EV668_2391</name>
</gene>
<dbReference type="SUPFAM" id="SSF56601">
    <property type="entry name" value="beta-lactamase/transpeptidase-like"/>
    <property type="match status" value="1"/>
</dbReference>
<dbReference type="Proteomes" id="UP000295122">
    <property type="component" value="Unassembled WGS sequence"/>
</dbReference>
<dbReference type="GO" id="GO:0071555">
    <property type="term" value="P:cell wall organization"/>
    <property type="evidence" value="ECO:0007669"/>
    <property type="project" value="UniProtKB-KW"/>
</dbReference>
<dbReference type="PANTHER" id="PTHR21581:SF6">
    <property type="entry name" value="TRAFFICKING PROTEIN PARTICLE COMPLEX SUBUNIT 12"/>
    <property type="match status" value="1"/>
</dbReference>
<feature type="active site" description="Acyl-ester intermediate" evidence="7">
    <location>
        <position position="53"/>
    </location>
</feature>
<dbReference type="EMBL" id="SNZR01000013">
    <property type="protein sequence ID" value="TDR89559.1"/>
    <property type="molecule type" value="Genomic_DNA"/>
</dbReference>
<evidence type="ECO:0000313" key="14">
    <source>
        <dbReference type="Proteomes" id="UP000295122"/>
    </source>
</evidence>
<feature type="compositionally biased region" description="Low complexity" evidence="10">
    <location>
        <begin position="405"/>
        <end position="415"/>
    </location>
</feature>
<feature type="region of interest" description="Disordered" evidence="10">
    <location>
        <begin position="340"/>
        <end position="471"/>
    </location>
</feature>
<evidence type="ECO:0000256" key="7">
    <source>
        <dbReference type="PIRSR" id="PIRSR618044-1"/>
    </source>
</evidence>
<dbReference type="OrthoDB" id="5291989at2"/>
<evidence type="ECO:0000256" key="8">
    <source>
        <dbReference type="PIRSR" id="PIRSR618044-2"/>
    </source>
</evidence>
<feature type="chain" id="PRO_5020654966" evidence="11">
    <location>
        <begin position="26"/>
        <end position="471"/>
    </location>
</feature>
<dbReference type="AlphaFoldDB" id="A0A4V6PZI7"/>
<dbReference type="GO" id="GO:0008360">
    <property type="term" value="P:regulation of cell shape"/>
    <property type="evidence" value="ECO:0007669"/>
    <property type="project" value="UniProtKB-KW"/>
</dbReference>
<keyword evidence="4" id="KW-0133">Cell shape</keyword>
<evidence type="ECO:0000313" key="13">
    <source>
        <dbReference type="EMBL" id="TDR89559.1"/>
    </source>
</evidence>
<dbReference type="Gene3D" id="3.40.710.10">
    <property type="entry name" value="DD-peptidase/beta-lactamase superfamily"/>
    <property type="match status" value="1"/>
</dbReference>
<accession>A0A4V6PZI7</accession>
<evidence type="ECO:0000256" key="6">
    <source>
        <dbReference type="ARBA" id="ARBA00023316"/>
    </source>
</evidence>
<organism evidence="13 14">
    <name type="scientific">Enterovirga rhinocerotis</name>
    <dbReference type="NCBI Taxonomy" id="1339210"/>
    <lineage>
        <taxon>Bacteria</taxon>
        <taxon>Pseudomonadati</taxon>
        <taxon>Pseudomonadota</taxon>
        <taxon>Alphaproteobacteria</taxon>
        <taxon>Hyphomicrobiales</taxon>
        <taxon>Methylobacteriaceae</taxon>
        <taxon>Enterovirga</taxon>
    </lineage>
</organism>
<comment type="caution">
    <text evidence="13">The sequence shown here is derived from an EMBL/GenBank/DDBJ whole genome shotgun (WGS) entry which is preliminary data.</text>
</comment>
<keyword evidence="13" id="KW-0121">Carboxypeptidase</keyword>
<dbReference type="PANTHER" id="PTHR21581">
    <property type="entry name" value="D-ALANYL-D-ALANINE CARBOXYPEPTIDASE"/>
    <property type="match status" value="1"/>
</dbReference>
<evidence type="ECO:0000256" key="3">
    <source>
        <dbReference type="ARBA" id="ARBA00022801"/>
    </source>
</evidence>
<keyword evidence="2 11" id="KW-0732">Signal</keyword>
<dbReference type="RefSeq" id="WP_133770258.1">
    <property type="nucleotide sequence ID" value="NZ_SNZR01000013.1"/>
</dbReference>
<evidence type="ECO:0000256" key="10">
    <source>
        <dbReference type="SAM" id="MobiDB-lite"/>
    </source>
</evidence>
<dbReference type="InterPro" id="IPR001967">
    <property type="entry name" value="Peptidase_S11_N"/>
</dbReference>
<protein>
    <submittedName>
        <fullName evidence="13">D-alanyl-D-alanine carboxypeptidase</fullName>
    </submittedName>
</protein>
<reference evidence="13 14" key="1">
    <citation type="submission" date="2019-03" db="EMBL/GenBank/DDBJ databases">
        <title>Genomic Encyclopedia of Type Strains, Phase IV (KMG-IV): sequencing the most valuable type-strain genomes for metagenomic binning, comparative biology and taxonomic classification.</title>
        <authorList>
            <person name="Goeker M."/>
        </authorList>
    </citation>
    <scope>NUCLEOTIDE SEQUENCE [LARGE SCALE GENOMIC DNA]</scope>
    <source>
        <strain evidence="13 14">DSM 25903</strain>
    </source>
</reference>
<feature type="compositionally biased region" description="Low complexity" evidence="10">
    <location>
        <begin position="451"/>
        <end position="471"/>
    </location>
</feature>
<dbReference type="GO" id="GO:0009252">
    <property type="term" value="P:peptidoglycan biosynthetic process"/>
    <property type="evidence" value="ECO:0007669"/>
    <property type="project" value="UniProtKB-KW"/>
</dbReference>
<dbReference type="InterPro" id="IPR012338">
    <property type="entry name" value="Beta-lactam/transpept-like"/>
</dbReference>
<dbReference type="GO" id="GO:0006508">
    <property type="term" value="P:proteolysis"/>
    <property type="evidence" value="ECO:0007669"/>
    <property type="project" value="InterPro"/>
</dbReference>
<keyword evidence="14" id="KW-1185">Reference proteome</keyword>
<dbReference type="PRINTS" id="PR00725">
    <property type="entry name" value="DADACBPTASE1"/>
</dbReference>
<keyword evidence="13" id="KW-0645">Protease</keyword>
<evidence type="ECO:0000256" key="1">
    <source>
        <dbReference type="ARBA" id="ARBA00007164"/>
    </source>
</evidence>
<feature type="signal peptide" evidence="11">
    <location>
        <begin position="1"/>
        <end position="25"/>
    </location>
</feature>
<feature type="domain" description="Peptidase S11 D-alanyl-D-alanine carboxypeptidase A N-terminal" evidence="12">
    <location>
        <begin position="29"/>
        <end position="244"/>
    </location>
</feature>
<evidence type="ECO:0000259" key="12">
    <source>
        <dbReference type="Pfam" id="PF00768"/>
    </source>
</evidence>
<feature type="active site" description="Proton acceptor" evidence="7">
    <location>
        <position position="56"/>
    </location>
</feature>
<evidence type="ECO:0000256" key="5">
    <source>
        <dbReference type="ARBA" id="ARBA00022984"/>
    </source>
</evidence>
<evidence type="ECO:0000256" key="9">
    <source>
        <dbReference type="RuleBase" id="RU004016"/>
    </source>
</evidence>
<keyword evidence="6" id="KW-0961">Cell wall biogenesis/degradation</keyword>
<dbReference type="Pfam" id="PF00768">
    <property type="entry name" value="Peptidase_S11"/>
    <property type="match status" value="1"/>
</dbReference>
<dbReference type="GO" id="GO:0009002">
    <property type="term" value="F:serine-type D-Ala-D-Ala carboxypeptidase activity"/>
    <property type="evidence" value="ECO:0007669"/>
    <property type="project" value="InterPro"/>
</dbReference>